<evidence type="ECO:0008006" key="4">
    <source>
        <dbReference type="Google" id="ProtNLM"/>
    </source>
</evidence>
<dbReference type="Proteomes" id="UP001317001">
    <property type="component" value="Chromosome"/>
</dbReference>
<dbReference type="EMBL" id="CP102382">
    <property type="protein sequence ID" value="UUV22378.1"/>
    <property type="molecule type" value="Genomic_DNA"/>
</dbReference>
<sequence length="217" mass="25233">MKKIAFLPIALLTATVLWLMNACTTIEKGKKGDIKFWLTEQPQDNKVDGKTYYLVKKYKYSKRRIPIGLSSKATSPVYKYGFADADKKILLKAKFDAVELVRVWGYSPDEEVITQVALLTEIAGIPGKKELYNLEGKKFDYKKYFGKYNKVIMMNQNGLDYRLFNPSLGLKTKPEYGMKWVNPDSILIEKREHNKESKKLEIWKETKHIDDLELETF</sequence>
<keyword evidence="1" id="KW-0732">Signal</keyword>
<reference evidence="2 3" key="1">
    <citation type="submission" date="2022-08" db="EMBL/GenBank/DDBJ databases">
        <title>Myroides zhujiangensis sp. nov., a novel bacterium isolated from sediment in the Pearl River Estuary.</title>
        <authorList>
            <person name="Cui L."/>
        </authorList>
    </citation>
    <scope>NUCLEOTIDE SEQUENCE [LARGE SCALE GENOMIC DNA]</scope>
    <source>
        <strain evidence="2 3">SCSIO 72103</strain>
    </source>
</reference>
<dbReference type="RefSeq" id="WP_257500295.1">
    <property type="nucleotide sequence ID" value="NZ_CP102382.1"/>
</dbReference>
<accession>A0ABY5NV92</accession>
<proteinExistence type="predicted"/>
<feature type="signal peptide" evidence="1">
    <location>
        <begin position="1"/>
        <end position="22"/>
    </location>
</feature>
<feature type="chain" id="PRO_5047508871" description="Lipoprotein" evidence="1">
    <location>
        <begin position="23"/>
        <end position="217"/>
    </location>
</feature>
<keyword evidence="3" id="KW-1185">Reference proteome</keyword>
<name>A0ABY5NV92_9FLAO</name>
<protein>
    <recommendedName>
        <fullName evidence="4">Lipoprotein</fullName>
    </recommendedName>
</protein>
<evidence type="ECO:0000313" key="3">
    <source>
        <dbReference type="Proteomes" id="UP001317001"/>
    </source>
</evidence>
<evidence type="ECO:0000313" key="2">
    <source>
        <dbReference type="EMBL" id="UUV22378.1"/>
    </source>
</evidence>
<organism evidence="2 3">
    <name type="scientific">Paenimyroides aestuarii</name>
    <dbReference type="NCBI Taxonomy" id="2968490"/>
    <lineage>
        <taxon>Bacteria</taxon>
        <taxon>Pseudomonadati</taxon>
        <taxon>Bacteroidota</taxon>
        <taxon>Flavobacteriia</taxon>
        <taxon>Flavobacteriales</taxon>
        <taxon>Flavobacteriaceae</taxon>
        <taxon>Paenimyroides</taxon>
    </lineage>
</organism>
<evidence type="ECO:0000256" key="1">
    <source>
        <dbReference type="SAM" id="SignalP"/>
    </source>
</evidence>
<gene>
    <name evidence="2" type="ORF">NPX36_04885</name>
</gene>